<evidence type="ECO:0000259" key="8">
    <source>
        <dbReference type="Pfam" id="PF05504"/>
    </source>
</evidence>
<name>A0A841T8H0_9BACL</name>
<evidence type="ECO:0000256" key="7">
    <source>
        <dbReference type="ARBA" id="ARBA00023288"/>
    </source>
</evidence>
<comment type="subcellular location">
    <subcellularLocation>
        <location evidence="1">Membrane</location>
        <topology evidence="1">Lipid-anchor</topology>
    </subcellularLocation>
</comment>
<keyword evidence="3" id="KW-0309">Germination</keyword>
<keyword evidence="7" id="KW-0449">Lipoprotein</keyword>
<evidence type="ECO:0000256" key="2">
    <source>
        <dbReference type="ARBA" id="ARBA00007886"/>
    </source>
</evidence>
<feature type="domain" description="Spore germination protein N-terminal" evidence="9">
    <location>
        <begin position="23"/>
        <end position="192"/>
    </location>
</feature>
<dbReference type="Pfam" id="PF25198">
    <property type="entry name" value="Spore_GerAC_N"/>
    <property type="match status" value="1"/>
</dbReference>
<evidence type="ECO:0000313" key="10">
    <source>
        <dbReference type="EMBL" id="MBB6637481.1"/>
    </source>
</evidence>
<dbReference type="Pfam" id="PF05504">
    <property type="entry name" value="Spore_GerAC"/>
    <property type="match status" value="1"/>
</dbReference>
<evidence type="ECO:0000256" key="3">
    <source>
        <dbReference type="ARBA" id="ARBA00022544"/>
    </source>
</evidence>
<keyword evidence="4" id="KW-0732">Signal</keyword>
<evidence type="ECO:0000256" key="6">
    <source>
        <dbReference type="ARBA" id="ARBA00023139"/>
    </source>
</evidence>
<dbReference type="InterPro" id="IPR057336">
    <property type="entry name" value="GerAC_N"/>
</dbReference>
<dbReference type="GO" id="GO:0009847">
    <property type="term" value="P:spore germination"/>
    <property type="evidence" value="ECO:0007669"/>
    <property type="project" value="InterPro"/>
</dbReference>
<comment type="caution">
    <text evidence="10">The sequence shown here is derived from an EMBL/GenBank/DDBJ whole genome shotgun (WGS) entry which is preliminary data.</text>
</comment>
<evidence type="ECO:0000313" key="11">
    <source>
        <dbReference type="Proteomes" id="UP000535838"/>
    </source>
</evidence>
<proteinExistence type="inferred from homology"/>
<dbReference type="Gene3D" id="3.30.300.210">
    <property type="entry name" value="Nutrient germinant receptor protein C, domain 3"/>
    <property type="match status" value="1"/>
</dbReference>
<dbReference type="RefSeq" id="WP_185122695.1">
    <property type="nucleotide sequence ID" value="NZ_JACJVQ010000023.1"/>
</dbReference>
<dbReference type="EMBL" id="JACJVQ010000023">
    <property type="protein sequence ID" value="MBB6637481.1"/>
    <property type="molecule type" value="Genomic_DNA"/>
</dbReference>
<dbReference type="AlphaFoldDB" id="A0A841T8H0"/>
<accession>A0A841T8H0</accession>
<dbReference type="NCBIfam" id="TIGR02887">
    <property type="entry name" value="spore_ger_x_C"/>
    <property type="match status" value="1"/>
</dbReference>
<organism evidence="10 11">
    <name type="scientific">Cohnella thailandensis</name>
    <dbReference type="NCBI Taxonomy" id="557557"/>
    <lineage>
        <taxon>Bacteria</taxon>
        <taxon>Bacillati</taxon>
        <taxon>Bacillota</taxon>
        <taxon>Bacilli</taxon>
        <taxon>Bacillales</taxon>
        <taxon>Paenibacillaceae</taxon>
        <taxon>Cohnella</taxon>
    </lineage>
</organism>
<dbReference type="PANTHER" id="PTHR35789">
    <property type="entry name" value="SPORE GERMINATION PROTEIN B3"/>
    <property type="match status" value="1"/>
</dbReference>
<protein>
    <submittedName>
        <fullName evidence="10">Ger(X)C family spore germination protein</fullName>
    </submittedName>
</protein>
<keyword evidence="5" id="KW-0472">Membrane</keyword>
<evidence type="ECO:0000256" key="1">
    <source>
        <dbReference type="ARBA" id="ARBA00004635"/>
    </source>
</evidence>
<dbReference type="InterPro" id="IPR046953">
    <property type="entry name" value="Spore_GerAC-like_C"/>
</dbReference>
<keyword evidence="6" id="KW-0564">Palmitate</keyword>
<dbReference type="Proteomes" id="UP000535838">
    <property type="component" value="Unassembled WGS sequence"/>
</dbReference>
<dbReference type="GO" id="GO:0016020">
    <property type="term" value="C:membrane"/>
    <property type="evidence" value="ECO:0007669"/>
    <property type="project" value="UniProtKB-SubCell"/>
</dbReference>
<evidence type="ECO:0000259" key="9">
    <source>
        <dbReference type="Pfam" id="PF25198"/>
    </source>
</evidence>
<evidence type="ECO:0000256" key="4">
    <source>
        <dbReference type="ARBA" id="ARBA00022729"/>
    </source>
</evidence>
<sequence>MPKKISVPLLALLLLMLPGCGFKDIDKRFFVVAIGVDQGERAPFKVSFKLAIPSPRTEPGEAKYQVISQEGSSIANAVRLMKSKVDKEFDFGHTTVIVIGKSFADHRELGRSLDWFFRRRDIQEIAFMAIGEPDALSIIQTKPKSERLAGNALMLPFTNEGTESPYIVKTYLFDYYRRWHEHGRDAFLPIVSSRSETFVINRAAIFSSNLKKLELTAKETGIFNQFLKTRHRFLILAALDGKQISFNAKVRSLRFKLVDSANKPEIRYRISINVESEDTEAPVFHQSWDELEKTVEEEFRNQALQLLNRLRDNGVDPLGFGLRYRASRHGGESDFAEWQKIYPKVTFKVNVNAHFTGTGIIE</sequence>
<evidence type="ECO:0000256" key="5">
    <source>
        <dbReference type="ARBA" id="ARBA00023136"/>
    </source>
</evidence>
<dbReference type="InterPro" id="IPR008844">
    <property type="entry name" value="Spore_GerAC-like"/>
</dbReference>
<gene>
    <name evidence="10" type="ORF">H7B67_25410</name>
</gene>
<keyword evidence="11" id="KW-1185">Reference proteome</keyword>
<dbReference type="PANTHER" id="PTHR35789:SF1">
    <property type="entry name" value="SPORE GERMINATION PROTEIN B3"/>
    <property type="match status" value="1"/>
</dbReference>
<dbReference type="InterPro" id="IPR038501">
    <property type="entry name" value="Spore_GerAC_C_sf"/>
</dbReference>
<feature type="domain" description="Spore germination GerAC-like C-terminal" evidence="8">
    <location>
        <begin position="202"/>
        <end position="359"/>
    </location>
</feature>
<comment type="similarity">
    <text evidence="2">Belongs to the GerABKC lipoprotein family.</text>
</comment>
<reference evidence="10 11" key="1">
    <citation type="submission" date="2020-08" db="EMBL/GenBank/DDBJ databases">
        <title>Cohnella phylogeny.</title>
        <authorList>
            <person name="Dunlap C."/>
        </authorList>
    </citation>
    <scope>NUCLEOTIDE SEQUENCE [LARGE SCALE GENOMIC DNA]</scope>
    <source>
        <strain evidence="10 11">DSM 25241</strain>
    </source>
</reference>